<keyword evidence="7" id="KW-1185">Reference proteome</keyword>
<keyword evidence="6" id="KW-0418">Kinase</keyword>
<dbReference type="InterPro" id="IPR011009">
    <property type="entry name" value="Kinase-like_dom_sf"/>
</dbReference>
<comment type="caution">
    <text evidence="6">The sequence shown here is derived from an EMBL/GenBank/DDBJ whole genome shotgun (WGS) entry which is preliminary data.</text>
</comment>
<dbReference type="GO" id="GO:0035556">
    <property type="term" value="P:intracellular signal transduction"/>
    <property type="evidence" value="ECO:0007669"/>
    <property type="project" value="TreeGrafter"/>
</dbReference>
<accession>A0AAD7BCP8</accession>
<dbReference type="PROSITE" id="PS00108">
    <property type="entry name" value="PROTEIN_KINASE_ST"/>
    <property type="match status" value="1"/>
</dbReference>
<name>A0AAD7BCP8_9AGAR</name>
<keyword evidence="1 3" id="KW-0547">Nucleotide-binding</keyword>
<dbReference type="InterPro" id="IPR008271">
    <property type="entry name" value="Ser/Thr_kinase_AS"/>
</dbReference>
<dbReference type="GO" id="GO:0005737">
    <property type="term" value="C:cytoplasm"/>
    <property type="evidence" value="ECO:0007669"/>
    <property type="project" value="TreeGrafter"/>
</dbReference>
<dbReference type="InterPro" id="IPR000719">
    <property type="entry name" value="Prot_kinase_dom"/>
</dbReference>
<dbReference type="FunFam" id="1.10.510.10:FF:000571">
    <property type="entry name" value="Maternal embryonic leucine zipper kinase"/>
    <property type="match status" value="1"/>
</dbReference>
<evidence type="ECO:0000256" key="2">
    <source>
        <dbReference type="ARBA" id="ARBA00022840"/>
    </source>
</evidence>
<dbReference type="PROSITE" id="PS00107">
    <property type="entry name" value="PROTEIN_KINASE_ATP"/>
    <property type="match status" value="1"/>
</dbReference>
<evidence type="ECO:0000256" key="1">
    <source>
        <dbReference type="ARBA" id="ARBA00022741"/>
    </source>
</evidence>
<dbReference type="GO" id="GO:0004674">
    <property type="term" value="F:protein serine/threonine kinase activity"/>
    <property type="evidence" value="ECO:0007669"/>
    <property type="project" value="UniProtKB-KW"/>
</dbReference>
<dbReference type="SMART" id="SM00220">
    <property type="entry name" value="S_TKc"/>
    <property type="match status" value="1"/>
</dbReference>
<keyword evidence="6" id="KW-0808">Transferase</keyword>
<dbReference type="EMBL" id="JARKIF010000021">
    <property type="protein sequence ID" value="KAJ7617302.1"/>
    <property type="molecule type" value="Genomic_DNA"/>
</dbReference>
<evidence type="ECO:0000256" key="4">
    <source>
        <dbReference type="RuleBase" id="RU000304"/>
    </source>
</evidence>
<dbReference type="SUPFAM" id="SSF56112">
    <property type="entry name" value="Protein kinase-like (PK-like)"/>
    <property type="match status" value="1"/>
</dbReference>
<sequence length="475" mass="53125">MPDYPTICGYQLVQHIGGGAFSKVFRAVNLKEHRVAACKVVAITAQTTDRERKTVQKEMRIQSQLQHEHILAFLNASIVELKHQDQFHPGFYMLLEFAGGGDLFDKIAPNVGVGDDIAHHYFSQLISGMDYMHKEGVCHRDLKPENVMLDAAGTLKISDFGLASVYKLKETGRTRTLSERCGSLPYAAPELEGQLPYEAEPIDVWGVGVILFTLLAGNTPWDEASLNSPEFHRYLTGEIFEEQPWSRFSSEALSLLQGLLTLDPRERFTLADAAAHPWCSRQRTLHTPAALAEALTKALKSSGDLEVASPDLASQQQQGDGDVEMLSAPRTQFTQTLMLFSQTQTGVRYTPHLTRFYASLPPAAFFPLLHQGLLGMDVQCRVAPPNTVSATPSLDASETQLQTTTEILRMRIGGHDARKEMFKGWLEVEPFEYPRLGVRGSFVIMQRDCGNPISWRQLWRSLIQCTMVEPHVLRK</sequence>
<evidence type="ECO:0000313" key="6">
    <source>
        <dbReference type="EMBL" id="KAJ7617302.1"/>
    </source>
</evidence>
<dbReference type="Pfam" id="PF00069">
    <property type="entry name" value="Pkinase"/>
    <property type="match status" value="1"/>
</dbReference>
<evidence type="ECO:0000256" key="3">
    <source>
        <dbReference type="PROSITE-ProRule" id="PRU10141"/>
    </source>
</evidence>
<evidence type="ECO:0000313" key="7">
    <source>
        <dbReference type="Proteomes" id="UP001221142"/>
    </source>
</evidence>
<dbReference type="Proteomes" id="UP001221142">
    <property type="component" value="Unassembled WGS sequence"/>
</dbReference>
<proteinExistence type="inferred from homology"/>
<feature type="binding site" evidence="3">
    <location>
        <position position="39"/>
    </location>
    <ligand>
        <name>ATP</name>
        <dbReference type="ChEBI" id="CHEBI:30616"/>
    </ligand>
</feature>
<comment type="similarity">
    <text evidence="4">Belongs to the protein kinase superfamily.</text>
</comment>
<dbReference type="PANTHER" id="PTHR24346:SF110">
    <property type="entry name" value="NON-SPECIFIC SERINE_THREONINE PROTEIN KINASE"/>
    <property type="match status" value="1"/>
</dbReference>
<dbReference type="PROSITE" id="PS50011">
    <property type="entry name" value="PROTEIN_KINASE_DOM"/>
    <property type="match status" value="1"/>
</dbReference>
<keyword evidence="4" id="KW-0723">Serine/threonine-protein kinase</keyword>
<keyword evidence="2 3" id="KW-0067">ATP-binding</keyword>
<dbReference type="GO" id="GO:0005524">
    <property type="term" value="F:ATP binding"/>
    <property type="evidence" value="ECO:0007669"/>
    <property type="project" value="UniProtKB-UniRule"/>
</dbReference>
<dbReference type="Gene3D" id="1.10.510.10">
    <property type="entry name" value="Transferase(Phosphotransferase) domain 1"/>
    <property type="match status" value="1"/>
</dbReference>
<reference evidence="6" key="1">
    <citation type="submission" date="2023-03" db="EMBL/GenBank/DDBJ databases">
        <title>Massive genome expansion in bonnet fungi (Mycena s.s.) driven by repeated elements and novel gene families across ecological guilds.</title>
        <authorList>
            <consortium name="Lawrence Berkeley National Laboratory"/>
            <person name="Harder C.B."/>
            <person name="Miyauchi S."/>
            <person name="Viragh M."/>
            <person name="Kuo A."/>
            <person name="Thoen E."/>
            <person name="Andreopoulos B."/>
            <person name="Lu D."/>
            <person name="Skrede I."/>
            <person name="Drula E."/>
            <person name="Henrissat B."/>
            <person name="Morin E."/>
            <person name="Kohler A."/>
            <person name="Barry K."/>
            <person name="LaButti K."/>
            <person name="Morin E."/>
            <person name="Salamov A."/>
            <person name="Lipzen A."/>
            <person name="Mereny Z."/>
            <person name="Hegedus B."/>
            <person name="Baldrian P."/>
            <person name="Stursova M."/>
            <person name="Weitz H."/>
            <person name="Taylor A."/>
            <person name="Grigoriev I.V."/>
            <person name="Nagy L.G."/>
            <person name="Martin F."/>
            <person name="Kauserud H."/>
        </authorList>
    </citation>
    <scope>NUCLEOTIDE SEQUENCE</scope>
    <source>
        <strain evidence="6">9284</strain>
    </source>
</reference>
<organism evidence="6 7">
    <name type="scientific">Roridomyces roridus</name>
    <dbReference type="NCBI Taxonomy" id="1738132"/>
    <lineage>
        <taxon>Eukaryota</taxon>
        <taxon>Fungi</taxon>
        <taxon>Dikarya</taxon>
        <taxon>Basidiomycota</taxon>
        <taxon>Agaricomycotina</taxon>
        <taxon>Agaricomycetes</taxon>
        <taxon>Agaricomycetidae</taxon>
        <taxon>Agaricales</taxon>
        <taxon>Marasmiineae</taxon>
        <taxon>Mycenaceae</taxon>
        <taxon>Roridomyces</taxon>
    </lineage>
</organism>
<evidence type="ECO:0000259" key="5">
    <source>
        <dbReference type="PROSITE" id="PS50011"/>
    </source>
</evidence>
<feature type="domain" description="Protein kinase" evidence="5">
    <location>
        <begin position="10"/>
        <end position="279"/>
    </location>
</feature>
<dbReference type="AlphaFoldDB" id="A0AAD7BCP8"/>
<dbReference type="InterPro" id="IPR017441">
    <property type="entry name" value="Protein_kinase_ATP_BS"/>
</dbReference>
<dbReference type="PANTHER" id="PTHR24346">
    <property type="entry name" value="MAP/MICROTUBULE AFFINITY-REGULATING KINASE"/>
    <property type="match status" value="1"/>
</dbReference>
<gene>
    <name evidence="6" type="ORF">FB45DRAFT_841138</name>
</gene>
<protein>
    <submittedName>
        <fullName evidence="6">CAMK/CAMKL/CHK1 protein kinase</fullName>
    </submittedName>
</protein>